<gene>
    <name evidence="5" type="ORF">H4Q31_20700</name>
</gene>
<dbReference type="InterPro" id="IPR051534">
    <property type="entry name" value="CBASS_pafABC_assoc_protein"/>
</dbReference>
<dbReference type="PROSITE" id="PS52050">
    <property type="entry name" value="WYL"/>
    <property type="match status" value="1"/>
</dbReference>
<dbReference type="GO" id="GO:0003700">
    <property type="term" value="F:DNA-binding transcription factor activity"/>
    <property type="evidence" value="ECO:0007669"/>
    <property type="project" value="InterPro"/>
</dbReference>
<dbReference type="InterPro" id="IPR001034">
    <property type="entry name" value="DeoR_HTH"/>
</dbReference>
<dbReference type="InterPro" id="IPR026881">
    <property type="entry name" value="WYL_dom"/>
</dbReference>
<dbReference type="RefSeq" id="WP_185180964.1">
    <property type="nucleotide sequence ID" value="NZ_CBCSEP010000022.1"/>
</dbReference>
<keyword evidence="6" id="KW-1185">Reference proteome</keyword>
<feature type="region of interest" description="Disordered" evidence="3">
    <location>
        <begin position="197"/>
        <end position="230"/>
    </location>
</feature>
<evidence type="ECO:0000256" key="1">
    <source>
        <dbReference type="ARBA" id="ARBA00023015"/>
    </source>
</evidence>
<dbReference type="InterPro" id="IPR013196">
    <property type="entry name" value="HTH_11"/>
</dbReference>
<dbReference type="InterPro" id="IPR028349">
    <property type="entry name" value="PafC-like"/>
</dbReference>
<evidence type="ECO:0000256" key="2">
    <source>
        <dbReference type="ARBA" id="ARBA00023163"/>
    </source>
</evidence>
<dbReference type="EMBL" id="JACJVN010000100">
    <property type="protein sequence ID" value="MBB6679707.1"/>
    <property type="molecule type" value="Genomic_DNA"/>
</dbReference>
<reference evidence="5 6" key="1">
    <citation type="submission" date="2020-08" db="EMBL/GenBank/DDBJ databases">
        <title>Cohnella phylogeny.</title>
        <authorList>
            <person name="Dunlap C."/>
        </authorList>
    </citation>
    <scope>NUCLEOTIDE SEQUENCE [LARGE SCALE GENOMIC DNA]</scope>
    <source>
        <strain evidence="5 6">DSM 103658</strain>
    </source>
</reference>
<evidence type="ECO:0000259" key="4">
    <source>
        <dbReference type="PROSITE" id="PS51000"/>
    </source>
</evidence>
<feature type="domain" description="HTH deoR-type" evidence="4">
    <location>
        <begin position="2"/>
        <end position="57"/>
    </location>
</feature>
<accession>A0A841TLA7</accession>
<keyword evidence="1" id="KW-0805">Transcription regulation</keyword>
<dbReference type="Pfam" id="PF13280">
    <property type="entry name" value="WYL"/>
    <property type="match status" value="1"/>
</dbReference>
<dbReference type="AlphaFoldDB" id="A0A841TLA7"/>
<dbReference type="Proteomes" id="UP000574133">
    <property type="component" value="Unassembled WGS sequence"/>
</dbReference>
<feature type="compositionally biased region" description="Basic and acidic residues" evidence="3">
    <location>
        <begin position="202"/>
        <end position="230"/>
    </location>
</feature>
<dbReference type="Gene3D" id="1.10.10.10">
    <property type="entry name" value="Winged helix-like DNA-binding domain superfamily/Winged helix DNA-binding domain"/>
    <property type="match status" value="1"/>
</dbReference>
<dbReference type="Pfam" id="PF25583">
    <property type="entry name" value="WCX"/>
    <property type="match status" value="1"/>
</dbReference>
<sequence length="361" mass="40549">MRGERLIAILLHLQANGQATARELAERLEVSERTIQRDLEALSASGIPVYAQRGAKGGWVLPAGYRSKLTGMTVGEISSLLLLQSSSVVRDLELESDAGRAMTKLLSALPSDKRAEAEFVRRHLHIDGAGWHAPKQPAPWLPVVQQAVWESRKLRIRYASRSEESAGAAVRLVSPWGLVAKQQTWYFVAALEESEAAEDGGDASRDGARRDVESQAAESRDEERREPPERELRTFRVSRLMDAELTGERFEIPPAFDLAVWWEASTARFKETLPRYPAQVRVRLHAWERFAAERYVRISNWNPEEGDWVIANAQFHTLESARDLLLGYGPDVRAIQPAPLVRSIRQAAADLLKLYEPDNEA</sequence>
<dbReference type="Pfam" id="PF08279">
    <property type="entry name" value="HTH_11"/>
    <property type="match status" value="1"/>
</dbReference>
<dbReference type="PANTHER" id="PTHR34580:SF1">
    <property type="entry name" value="PROTEIN PAFC"/>
    <property type="match status" value="1"/>
</dbReference>
<evidence type="ECO:0000256" key="3">
    <source>
        <dbReference type="SAM" id="MobiDB-lite"/>
    </source>
</evidence>
<dbReference type="PANTHER" id="PTHR34580">
    <property type="match status" value="1"/>
</dbReference>
<dbReference type="PIRSF" id="PIRSF016838">
    <property type="entry name" value="PafC"/>
    <property type="match status" value="1"/>
</dbReference>
<evidence type="ECO:0000313" key="6">
    <source>
        <dbReference type="Proteomes" id="UP000574133"/>
    </source>
</evidence>
<organism evidence="5 6">
    <name type="scientific">Cohnella lubricantis</name>
    <dbReference type="NCBI Taxonomy" id="2163172"/>
    <lineage>
        <taxon>Bacteria</taxon>
        <taxon>Bacillati</taxon>
        <taxon>Bacillota</taxon>
        <taxon>Bacilli</taxon>
        <taxon>Bacillales</taxon>
        <taxon>Paenibacillaceae</taxon>
        <taxon>Cohnella</taxon>
    </lineage>
</organism>
<evidence type="ECO:0000313" key="5">
    <source>
        <dbReference type="EMBL" id="MBB6679707.1"/>
    </source>
</evidence>
<keyword evidence="2" id="KW-0804">Transcription</keyword>
<proteinExistence type="predicted"/>
<protein>
    <submittedName>
        <fullName evidence="5">WYL domain-containing protein</fullName>
    </submittedName>
</protein>
<dbReference type="InterPro" id="IPR057727">
    <property type="entry name" value="WCX_dom"/>
</dbReference>
<dbReference type="SUPFAM" id="SSF46785">
    <property type="entry name" value="Winged helix' DNA-binding domain"/>
    <property type="match status" value="1"/>
</dbReference>
<comment type="caution">
    <text evidence="5">The sequence shown here is derived from an EMBL/GenBank/DDBJ whole genome shotgun (WGS) entry which is preliminary data.</text>
</comment>
<dbReference type="PROSITE" id="PS51000">
    <property type="entry name" value="HTH_DEOR_2"/>
    <property type="match status" value="1"/>
</dbReference>
<name>A0A841TLA7_9BACL</name>
<dbReference type="InterPro" id="IPR036390">
    <property type="entry name" value="WH_DNA-bd_sf"/>
</dbReference>
<dbReference type="InterPro" id="IPR036388">
    <property type="entry name" value="WH-like_DNA-bd_sf"/>
</dbReference>